<evidence type="ECO:0000256" key="4">
    <source>
        <dbReference type="ARBA" id="ARBA00022989"/>
    </source>
</evidence>
<protein>
    <submittedName>
        <fullName evidence="8">MFS transporter</fullName>
    </submittedName>
</protein>
<dbReference type="EMBL" id="BAABBQ010000001">
    <property type="protein sequence ID" value="GAA4008960.1"/>
    <property type="molecule type" value="Genomic_DNA"/>
</dbReference>
<keyword evidence="9" id="KW-1185">Reference proteome</keyword>
<feature type="transmembrane region" description="Helical" evidence="6">
    <location>
        <begin position="352"/>
        <end position="375"/>
    </location>
</feature>
<dbReference type="PANTHER" id="PTHR23505">
    <property type="entry name" value="SPINSTER"/>
    <property type="match status" value="1"/>
</dbReference>
<keyword evidence="2" id="KW-0813">Transport</keyword>
<evidence type="ECO:0000256" key="3">
    <source>
        <dbReference type="ARBA" id="ARBA00022692"/>
    </source>
</evidence>
<feature type="transmembrane region" description="Helical" evidence="6">
    <location>
        <begin position="169"/>
        <end position="189"/>
    </location>
</feature>
<feature type="transmembrane region" description="Helical" evidence="6">
    <location>
        <begin position="220"/>
        <end position="239"/>
    </location>
</feature>
<sequence length="422" mass="44814">MQAEAQTVRNRTAMMIALVVCYTLNFVDRQIIGILAEPIKLDLGLTDSELGWMGGTAFALFYTCLAIPLAMLADRRDRSWIIASGLFLWSLMTAACGLATNFWQLFLARMGVGVGEAAGVAPAYSLISDFYPPEKRARALAIFSLGIPIGSALGVLFGGLLAAKVDWRFAFLAIGFAGILFAPIFKYIVREPGHGRSDEGPRAAAASFGTVFRTLAAKPAFWYLSFGAGTASLVSYGLAFWIPSFMARSYGLDLVDRSILYAAVALVGGAAGIWFGGLLGDRLGNAHPRGYALVPAVAFAITAPAYLIAFATTDIVITTIAILIPTALGLTWLGPVVTAVTRLVPPEMRATASAMFLFINNLVGLGLGTLVIGAISDALTVRFGEEALRYSAMATSLLYILAALLMLLGARRLSRDFVPATA</sequence>
<dbReference type="InterPro" id="IPR044770">
    <property type="entry name" value="MFS_spinster-like"/>
</dbReference>
<comment type="caution">
    <text evidence="8">The sequence shown here is derived from an EMBL/GenBank/DDBJ whole genome shotgun (WGS) entry which is preliminary data.</text>
</comment>
<evidence type="ECO:0000256" key="6">
    <source>
        <dbReference type="SAM" id="Phobius"/>
    </source>
</evidence>
<evidence type="ECO:0000313" key="9">
    <source>
        <dbReference type="Proteomes" id="UP001500235"/>
    </source>
</evidence>
<feature type="domain" description="Major facilitator superfamily (MFS) profile" evidence="7">
    <location>
        <begin position="14"/>
        <end position="414"/>
    </location>
</feature>
<evidence type="ECO:0000256" key="2">
    <source>
        <dbReference type="ARBA" id="ARBA00022448"/>
    </source>
</evidence>
<organism evidence="8 9">
    <name type="scientific">Sphingomonas swuensis</name>
    <dbReference type="NCBI Taxonomy" id="977800"/>
    <lineage>
        <taxon>Bacteria</taxon>
        <taxon>Pseudomonadati</taxon>
        <taxon>Pseudomonadota</taxon>
        <taxon>Alphaproteobacteria</taxon>
        <taxon>Sphingomonadales</taxon>
        <taxon>Sphingomonadaceae</taxon>
        <taxon>Sphingomonas</taxon>
    </lineage>
</organism>
<accession>A0ABP7SAG9</accession>
<dbReference type="RefSeq" id="WP_344705550.1">
    <property type="nucleotide sequence ID" value="NZ_BAABBQ010000001.1"/>
</dbReference>
<proteinExistence type="predicted"/>
<dbReference type="Pfam" id="PF07690">
    <property type="entry name" value="MFS_1"/>
    <property type="match status" value="1"/>
</dbReference>
<dbReference type="SUPFAM" id="SSF103473">
    <property type="entry name" value="MFS general substrate transporter"/>
    <property type="match status" value="1"/>
</dbReference>
<keyword evidence="5 6" id="KW-0472">Membrane</keyword>
<evidence type="ECO:0000313" key="8">
    <source>
        <dbReference type="EMBL" id="GAA4008960.1"/>
    </source>
</evidence>
<dbReference type="InterPro" id="IPR011701">
    <property type="entry name" value="MFS"/>
</dbReference>
<evidence type="ECO:0000256" key="1">
    <source>
        <dbReference type="ARBA" id="ARBA00004141"/>
    </source>
</evidence>
<dbReference type="InterPro" id="IPR020846">
    <property type="entry name" value="MFS_dom"/>
</dbReference>
<evidence type="ECO:0000256" key="5">
    <source>
        <dbReference type="ARBA" id="ARBA00023136"/>
    </source>
</evidence>
<dbReference type="InterPro" id="IPR036259">
    <property type="entry name" value="MFS_trans_sf"/>
</dbReference>
<dbReference type="Gene3D" id="1.20.1250.20">
    <property type="entry name" value="MFS general substrate transporter like domains"/>
    <property type="match status" value="2"/>
</dbReference>
<evidence type="ECO:0000259" key="7">
    <source>
        <dbReference type="PROSITE" id="PS50850"/>
    </source>
</evidence>
<gene>
    <name evidence="8" type="ORF">GCM10022280_02190</name>
</gene>
<dbReference type="Proteomes" id="UP001500235">
    <property type="component" value="Unassembled WGS sequence"/>
</dbReference>
<feature type="transmembrane region" description="Helical" evidence="6">
    <location>
        <begin position="52"/>
        <end position="73"/>
    </location>
</feature>
<feature type="transmembrane region" description="Helical" evidence="6">
    <location>
        <begin position="315"/>
        <end position="340"/>
    </location>
</feature>
<dbReference type="CDD" id="cd17328">
    <property type="entry name" value="MFS_spinster_like"/>
    <property type="match status" value="1"/>
</dbReference>
<keyword evidence="3 6" id="KW-0812">Transmembrane</keyword>
<reference evidence="9" key="1">
    <citation type="journal article" date="2019" name="Int. J. Syst. Evol. Microbiol.">
        <title>The Global Catalogue of Microorganisms (GCM) 10K type strain sequencing project: providing services to taxonomists for standard genome sequencing and annotation.</title>
        <authorList>
            <consortium name="The Broad Institute Genomics Platform"/>
            <consortium name="The Broad Institute Genome Sequencing Center for Infectious Disease"/>
            <person name="Wu L."/>
            <person name="Ma J."/>
        </authorList>
    </citation>
    <scope>NUCLEOTIDE SEQUENCE [LARGE SCALE GENOMIC DNA]</scope>
    <source>
        <strain evidence="9">JCM 17563</strain>
    </source>
</reference>
<dbReference type="PANTHER" id="PTHR23505:SF79">
    <property type="entry name" value="PROTEIN SPINSTER"/>
    <property type="match status" value="1"/>
</dbReference>
<dbReference type="PROSITE" id="PS50850">
    <property type="entry name" value="MFS"/>
    <property type="match status" value="1"/>
</dbReference>
<name>A0ABP7SAG9_9SPHN</name>
<feature type="transmembrane region" description="Helical" evidence="6">
    <location>
        <begin position="291"/>
        <end position="309"/>
    </location>
</feature>
<keyword evidence="4 6" id="KW-1133">Transmembrane helix</keyword>
<feature type="transmembrane region" description="Helical" evidence="6">
    <location>
        <begin position="106"/>
        <end position="127"/>
    </location>
</feature>
<feature type="transmembrane region" description="Helical" evidence="6">
    <location>
        <begin position="12"/>
        <end position="32"/>
    </location>
</feature>
<comment type="subcellular location">
    <subcellularLocation>
        <location evidence="1">Membrane</location>
        <topology evidence="1">Multi-pass membrane protein</topology>
    </subcellularLocation>
</comment>
<feature type="transmembrane region" description="Helical" evidence="6">
    <location>
        <begin position="139"/>
        <end position="163"/>
    </location>
</feature>
<feature type="transmembrane region" description="Helical" evidence="6">
    <location>
        <begin position="80"/>
        <end position="100"/>
    </location>
</feature>
<feature type="transmembrane region" description="Helical" evidence="6">
    <location>
        <begin position="259"/>
        <end position="279"/>
    </location>
</feature>
<feature type="transmembrane region" description="Helical" evidence="6">
    <location>
        <begin position="387"/>
        <end position="408"/>
    </location>
</feature>